<evidence type="ECO:0000313" key="4">
    <source>
        <dbReference type="Proteomes" id="UP000738325"/>
    </source>
</evidence>
<dbReference type="Gene3D" id="3.40.50.720">
    <property type="entry name" value="NAD(P)-binding Rossmann-like Domain"/>
    <property type="match status" value="1"/>
</dbReference>
<dbReference type="AlphaFoldDB" id="A0A9P6RSV3"/>
<protein>
    <recommendedName>
        <fullName evidence="2">Enoyl reductase (ER) domain-containing protein</fullName>
    </recommendedName>
</protein>
<accession>A0A9P6RSV3</accession>
<reference evidence="3" key="1">
    <citation type="journal article" date="2020" name="Fungal Divers.">
        <title>Resolving the Mortierellaceae phylogeny through synthesis of multi-gene phylogenetics and phylogenomics.</title>
        <authorList>
            <person name="Vandepol N."/>
            <person name="Liber J."/>
            <person name="Desiro A."/>
            <person name="Na H."/>
            <person name="Kennedy M."/>
            <person name="Barry K."/>
            <person name="Grigoriev I.V."/>
            <person name="Miller A.N."/>
            <person name="O'Donnell K."/>
            <person name="Stajich J.E."/>
            <person name="Bonito G."/>
        </authorList>
    </citation>
    <scope>NUCLEOTIDE SEQUENCE</scope>
    <source>
        <strain evidence="3">REB-010B</strain>
    </source>
</reference>
<dbReference type="SMART" id="SM00829">
    <property type="entry name" value="PKS_ER"/>
    <property type="match status" value="1"/>
</dbReference>
<evidence type="ECO:0000313" key="3">
    <source>
        <dbReference type="EMBL" id="KAG0324747.1"/>
    </source>
</evidence>
<dbReference type="Gene3D" id="3.90.180.10">
    <property type="entry name" value="Medium-chain alcohol dehydrogenases, catalytic domain"/>
    <property type="match status" value="1"/>
</dbReference>
<dbReference type="InterPro" id="IPR045010">
    <property type="entry name" value="MDR_fam"/>
</dbReference>
<dbReference type="InterPro" id="IPR013149">
    <property type="entry name" value="ADH-like_C"/>
</dbReference>
<dbReference type="PANTHER" id="PTHR43205">
    <property type="entry name" value="PROSTAGLANDIN REDUCTASE"/>
    <property type="match status" value="1"/>
</dbReference>
<dbReference type="InterPro" id="IPR011032">
    <property type="entry name" value="GroES-like_sf"/>
</dbReference>
<sequence length="343" mass="36802">MTVISNTRVVRAKYVPKGEAFSNENFKTETVELDTQLNDGEILVRNLYLSLDPYIRYSFDPSGPRALPLGDTVGTFGIGEVFDSKNSAFPVKSVILGLLGLEQYTRISNVQGLIIIPDARNPNIPLLEYTSTLGVGGLSAYAAVKTLVPAFKKDQPVFISSAAGSVGSFIGILAKRAGAFVIGSAGSDEKVNYLLNDLGFDAAFNYKTKDTRAELDAAAPQGIEIYFDQVGGETLDIALEKLKVNGLIVAIGSISTTSAKTPYVTKNLNLIIGKALTIKGFTGFQHLHRFPELWSDIGPLIANGEIPLQKITAVKGLENTGQTFADFMEGKHHGKLVIEAGSL</sequence>
<dbReference type="PANTHER" id="PTHR43205:SF7">
    <property type="entry name" value="PROSTAGLANDIN REDUCTASE 1"/>
    <property type="match status" value="1"/>
</dbReference>
<dbReference type="Pfam" id="PF16884">
    <property type="entry name" value="ADH_N_2"/>
    <property type="match status" value="1"/>
</dbReference>
<feature type="domain" description="Enoyl reductase (ER)" evidence="2">
    <location>
        <begin position="19"/>
        <end position="338"/>
    </location>
</feature>
<keyword evidence="1" id="KW-0560">Oxidoreductase</keyword>
<dbReference type="InterPro" id="IPR041694">
    <property type="entry name" value="ADH_N_2"/>
</dbReference>
<name>A0A9P6RSV3_9FUNG</name>
<proteinExistence type="predicted"/>
<organism evidence="3 4">
    <name type="scientific">Dissophora globulifera</name>
    <dbReference type="NCBI Taxonomy" id="979702"/>
    <lineage>
        <taxon>Eukaryota</taxon>
        <taxon>Fungi</taxon>
        <taxon>Fungi incertae sedis</taxon>
        <taxon>Mucoromycota</taxon>
        <taxon>Mortierellomycotina</taxon>
        <taxon>Mortierellomycetes</taxon>
        <taxon>Mortierellales</taxon>
        <taxon>Mortierellaceae</taxon>
        <taxon>Dissophora</taxon>
    </lineage>
</organism>
<dbReference type="CDD" id="cd05288">
    <property type="entry name" value="PGDH"/>
    <property type="match status" value="1"/>
</dbReference>
<dbReference type="InterPro" id="IPR020843">
    <property type="entry name" value="ER"/>
</dbReference>
<gene>
    <name evidence="3" type="ORF">BGZ99_001467</name>
</gene>
<dbReference type="OrthoDB" id="809632at2759"/>
<dbReference type="Proteomes" id="UP000738325">
    <property type="component" value="Unassembled WGS sequence"/>
</dbReference>
<keyword evidence="4" id="KW-1185">Reference proteome</keyword>
<dbReference type="EMBL" id="JAAAIP010000138">
    <property type="protein sequence ID" value="KAG0324747.1"/>
    <property type="molecule type" value="Genomic_DNA"/>
</dbReference>
<dbReference type="SUPFAM" id="SSF51735">
    <property type="entry name" value="NAD(P)-binding Rossmann-fold domains"/>
    <property type="match status" value="1"/>
</dbReference>
<evidence type="ECO:0000259" key="2">
    <source>
        <dbReference type="SMART" id="SM00829"/>
    </source>
</evidence>
<dbReference type="Pfam" id="PF00107">
    <property type="entry name" value="ADH_zinc_N"/>
    <property type="match status" value="1"/>
</dbReference>
<comment type="caution">
    <text evidence="3">The sequence shown here is derived from an EMBL/GenBank/DDBJ whole genome shotgun (WGS) entry which is preliminary data.</text>
</comment>
<dbReference type="GO" id="GO:0016628">
    <property type="term" value="F:oxidoreductase activity, acting on the CH-CH group of donors, NAD or NADP as acceptor"/>
    <property type="evidence" value="ECO:0007669"/>
    <property type="project" value="InterPro"/>
</dbReference>
<evidence type="ECO:0000256" key="1">
    <source>
        <dbReference type="ARBA" id="ARBA00023002"/>
    </source>
</evidence>
<dbReference type="SUPFAM" id="SSF50129">
    <property type="entry name" value="GroES-like"/>
    <property type="match status" value="1"/>
</dbReference>
<dbReference type="InterPro" id="IPR036291">
    <property type="entry name" value="NAD(P)-bd_dom_sf"/>
</dbReference>